<feature type="region of interest" description="Disordered" evidence="2">
    <location>
        <begin position="413"/>
        <end position="443"/>
    </location>
</feature>
<dbReference type="GO" id="GO:0030139">
    <property type="term" value="C:endocytic vesicle"/>
    <property type="evidence" value="ECO:0007669"/>
    <property type="project" value="TreeGrafter"/>
</dbReference>
<dbReference type="SMART" id="SM00055">
    <property type="entry name" value="FCH"/>
    <property type="match status" value="1"/>
</dbReference>
<dbReference type="PANTHER" id="PTHR23065">
    <property type="entry name" value="PROLINE-SERINE-THREONINE PHOSPHATASE INTERACTING PROTEIN 1"/>
    <property type="match status" value="1"/>
</dbReference>
<reference evidence="4" key="1">
    <citation type="submission" date="2020-05" db="EMBL/GenBank/DDBJ databases">
        <title>Phylogenomic resolution of chytrid fungi.</title>
        <authorList>
            <person name="Stajich J.E."/>
            <person name="Amses K."/>
            <person name="Simmons R."/>
            <person name="Seto K."/>
            <person name="Myers J."/>
            <person name="Bonds A."/>
            <person name="Quandt C.A."/>
            <person name="Barry K."/>
            <person name="Liu P."/>
            <person name="Grigoriev I."/>
            <person name="Longcore J.E."/>
            <person name="James T.Y."/>
        </authorList>
    </citation>
    <scope>NUCLEOTIDE SEQUENCE</scope>
    <source>
        <strain evidence="4">JEL0318</strain>
    </source>
</reference>
<dbReference type="Pfam" id="PF00611">
    <property type="entry name" value="FCH"/>
    <property type="match status" value="1"/>
</dbReference>
<proteinExistence type="predicted"/>
<dbReference type="InterPro" id="IPR018808">
    <property type="entry name" value="Muniscin_C"/>
</dbReference>
<dbReference type="SUPFAM" id="SSF103657">
    <property type="entry name" value="BAR/IMD domain-like"/>
    <property type="match status" value="1"/>
</dbReference>
<evidence type="ECO:0000256" key="1">
    <source>
        <dbReference type="ARBA" id="ARBA00022583"/>
    </source>
</evidence>
<organism evidence="4 5">
    <name type="scientific">Rhizophlyctis rosea</name>
    <dbReference type="NCBI Taxonomy" id="64517"/>
    <lineage>
        <taxon>Eukaryota</taxon>
        <taxon>Fungi</taxon>
        <taxon>Fungi incertae sedis</taxon>
        <taxon>Chytridiomycota</taxon>
        <taxon>Chytridiomycota incertae sedis</taxon>
        <taxon>Chytridiomycetes</taxon>
        <taxon>Rhizophlyctidales</taxon>
        <taxon>Rhizophlyctidaceae</taxon>
        <taxon>Rhizophlyctis</taxon>
    </lineage>
</organism>
<feature type="domain" description="FCH" evidence="3">
    <location>
        <begin position="5"/>
        <end position="91"/>
    </location>
</feature>
<keyword evidence="1" id="KW-0254">Endocytosis</keyword>
<feature type="compositionally biased region" description="Low complexity" evidence="2">
    <location>
        <begin position="271"/>
        <end position="293"/>
    </location>
</feature>
<dbReference type="Gene3D" id="1.20.1270.60">
    <property type="entry name" value="Arfaptin homology (AH) domain/BAR domain"/>
    <property type="match status" value="1"/>
</dbReference>
<dbReference type="GO" id="GO:0032153">
    <property type="term" value="C:cell division site"/>
    <property type="evidence" value="ECO:0007669"/>
    <property type="project" value="TreeGrafter"/>
</dbReference>
<accession>A0AAD5SER1</accession>
<protein>
    <recommendedName>
        <fullName evidence="3">FCH domain-containing protein</fullName>
    </recommendedName>
</protein>
<dbReference type="PANTHER" id="PTHR23065:SF54">
    <property type="entry name" value="SUPPRESSOR OF YEAST PROFILIN DELETION"/>
    <property type="match status" value="1"/>
</dbReference>
<dbReference type="GO" id="GO:0006897">
    <property type="term" value="P:endocytosis"/>
    <property type="evidence" value="ECO:0007669"/>
    <property type="project" value="UniProtKB-KW"/>
</dbReference>
<name>A0AAD5SER1_9FUNG</name>
<gene>
    <name evidence="4" type="ORF">HK097_005737</name>
</gene>
<dbReference type="GO" id="GO:0032185">
    <property type="term" value="P:septin cytoskeleton organization"/>
    <property type="evidence" value="ECO:0007669"/>
    <property type="project" value="TreeGrafter"/>
</dbReference>
<dbReference type="InterPro" id="IPR001060">
    <property type="entry name" value="FCH_dom"/>
</dbReference>
<feature type="non-terminal residue" evidence="4">
    <location>
        <position position="621"/>
    </location>
</feature>
<evidence type="ECO:0000313" key="5">
    <source>
        <dbReference type="Proteomes" id="UP001212841"/>
    </source>
</evidence>
<evidence type="ECO:0000256" key="2">
    <source>
        <dbReference type="SAM" id="MobiDB-lite"/>
    </source>
</evidence>
<dbReference type="AlphaFoldDB" id="A0AAD5SER1"/>
<feature type="region of interest" description="Disordered" evidence="2">
    <location>
        <begin position="268"/>
        <end position="345"/>
    </location>
</feature>
<dbReference type="InterPro" id="IPR027267">
    <property type="entry name" value="AH/BAR_dom_sf"/>
</dbReference>
<dbReference type="Proteomes" id="UP001212841">
    <property type="component" value="Unassembled WGS sequence"/>
</dbReference>
<keyword evidence="5" id="KW-1185">Reference proteome</keyword>
<dbReference type="EMBL" id="JADGJD010000269">
    <property type="protein sequence ID" value="KAJ3052750.1"/>
    <property type="molecule type" value="Genomic_DNA"/>
</dbReference>
<sequence>MGFADSFSFDKPKETVELVIGRVKRGGVLEDVVAGYLRERAQIEEQYAQSLARLARKPVPVDLGTFAPVWEQLTNSTVQVSQLHTAQGKELQEIAKGVALDSGDTQWVKQSESELTKGAKDLEEKLAKYHKAVAKGKKKGSEKQDKKTADYHAAMEHTKSQWAPYAAQTFQKFQTIDEKRLSNIKDSLVRFSQSDAKHGASRGAISDGLLAASLSFDVPAETEAFCAAKGNLSGDPTHAYTGDVLGSGASSVVGTPRHSAIIIPTANSNGAAGPVSAAPTSAAPSYAQSTATPGGPGGAPLVDEEGYTIPPPSSKAPWESEFGSSSLVDDPEEDDDTKSMTPSTRLKVDIRNEAIVENPNDALNTMKKFAGTLPTVPTTRRKGTRRMSDSPSLASETNFEDLIRKRTIAPSIHSVPHNDIDPFSPQQHSPLHPARTGSPAPLSDEPLPLRISVTETINVLLKGGVVDKVLVTGEVALQAVSGSAFDGKRKGTGRIRLVGSEKIGRVVTNEAFAKVVESGKPTEWDLDLDAVSRQAAGVVICKYPVGLGAGDEVPVLVNPKWKCEDTHTDLVIFWRVANREGGVRIRDLSFLVTLEGGGEVGSVNFKPAAEWYEERRGLIWK</sequence>
<evidence type="ECO:0000313" key="4">
    <source>
        <dbReference type="EMBL" id="KAJ3052750.1"/>
    </source>
</evidence>
<feature type="region of interest" description="Disordered" evidence="2">
    <location>
        <begin position="373"/>
        <end position="398"/>
    </location>
</feature>
<dbReference type="Pfam" id="PF10291">
    <property type="entry name" value="muHD"/>
    <property type="match status" value="1"/>
</dbReference>
<comment type="caution">
    <text evidence="4">The sequence shown here is derived from an EMBL/GenBank/DDBJ whole genome shotgun (WGS) entry which is preliminary data.</text>
</comment>
<dbReference type="GO" id="GO:0005886">
    <property type="term" value="C:plasma membrane"/>
    <property type="evidence" value="ECO:0007669"/>
    <property type="project" value="TreeGrafter"/>
</dbReference>
<evidence type="ECO:0000259" key="3">
    <source>
        <dbReference type="SMART" id="SM00055"/>
    </source>
</evidence>